<dbReference type="PANTHER" id="PTHR47447">
    <property type="entry name" value="OS03G0856100 PROTEIN"/>
    <property type="match status" value="1"/>
</dbReference>
<evidence type="ECO:0000256" key="1">
    <source>
        <dbReference type="ARBA" id="ARBA00022737"/>
    </source>
</evidence>
<dbReference type="PROSITE" id="PS51375">
    <property type="entry name" value="PPR"/>
    <property type="match status" value="1"/>
</dbReference>
<evidence type="ECO:0000256" key="2">
    <source>
        <dbReference type="PROSITE-ProRule" id="PRU00708"/>
    </source>
</evidence>
<dbReference type="InterPro" id="IPR011990">
    <property type="entry name" value="TPR-like_helical_dom_sf"/>
</dbReference>
<evidence type="ECO:0000313" key="3">
    <source>
        <dbReference type="EMBL" id="CAK0794991.1"/>
    </source>
</evidence>
<dbReference type="EMBL" id="CAUYUJ010001240">
    <property type="protein sequence ID" value="CAK0794991.1"/>
    <property type="molecule type" value="Genomic_DNA"/>
</dbReference>
<dbReference type="NCBIfam" id="TIGR00756">
    <property type="entry name" value="PPR"/>
    <property type="match status" value="1"/>
</dbReference>
<name>A0ABN9PWB7_9DINO</name>
<dbReference type="Gene3D" id="1.25.40.10">
    <property type="entry name" value="Tetratricopeptide repeat domain"/>
    <property type="match status" value="1"/>
</dbReference>
<proteinExistence type="predicted"/>
<accession>A0ABN9PWB7</accession>
<keyword evidence="1" id="KW-0677">Repeat</keyword>
<evidence type="ECO:0008006" key="5">
    <source>
        <dbReference type="Google" id="ProtNLM"/>
    </source>
</evidence>
<dbReference type="InterPro" id="IPR002885">
    <property type="entry name" value="PPR_rpt"/>
</dbReference>
<feature type="repeat" description="PPR" evidence="2">
    <location>
        <begin position="58"/>
        <end position="92"/>
    </location>
</feature>
<protein>
    <recommendedName>
        <fullName evidence="5">Pentatricopeptide repeat-containing protein, chloroplastic</fullName>
    </recommendedName>
</protein>
<dbReference type="Proteomes" id="UP001189429">
    <property type="component" value="Unassembled WGS sequence"/>
</dbReference>
<reference evidence="3" key="1">
    <citation type="submission" date="2023-10" db="EMBL/GenBank/DDBJ databases">
        <authorList>
            <person name="Chen Y."/>
            <person name="Shah S."/>
            <person name="Dougan E. K."/>
            <person name="Thang M."/>
            <person name="Chan C."/>
        </authorList>
    </citation>
    <scope>NUCLEOTIDE SEQUENCE [LARGE SCALE GENOMIC DNA]</scope>
</reference>
<dbReference type="PROSITE" id="PS51257">
    <property type="entry name" value="PROKAR_LIPOPROTEIN"/>
    <property type="match status" value="1"/>
</dbReference>
<gene>
    <name evidence="3" type="ORF">PCOR1329_LOCUS4797</name>
</gene>
<organism evidence="3 4">
    <name type="scientific">Prorocentrum cordatum</name>
    <dbReference type="NCBI Taxonomy" id="2364126"/>
    <lineage>
        <taxon>Eukaryota</taxon>
        <taxon>Sar</taxon>
        <taxon>Alveolata</taxon>
        <taxon>Dinophyceae</taxon>
        <taxon>Prorocentrales</taxon>
        <taxon>Prorocentraceae</taxon>
        <taxon>Prorocentrum</taxon>
    </lineage>
</organism>
<dbReference type="PANTHER" id="PTHR47447:SF17">
    <property type="entry name" value="OS12G0638900 PROTEIN"/>
    <property type="match status" value="1"/>
</dbReference>
<keyword evidence="4" id="KW-1185">Reference proteome</keyword>
<evidence type="ECO:0000313" key="4">
    <source>
        <dbReference type="Proteomes" id="UP001189429"/>
    </source>
</evidence>
<dbReference type="Pfam" id="PF01535">
    <property type="entry name" value="PPR"/>
    <property type="match status" value="1"/>
</dbReference>
<comment type="caution">
    <text evidence="3">The sequence shown here is derived from an EMBL/GenBank/DDBJ whole genome shotgun (WGS) entry which is preliminary data.</text>
</comment>
<sequence length="138" mass="14683">MGEQWQRALALLTEMSEAKLDPNAFSYSAGISACDKGQQWQLALTLLSEMWGAKLGSDVVSRNAGISACGKCGQWQRALALLSEMLEAKLAPDSATAPGSARATLAGSGSGRWRCSPTCGRPSWSPAPSQLQLWARRV</sequence>